<evidence type="ECO:0008006" key="3">
    <source>
        <dbReference type="Google" id="ProtNLM"/>
    </source>
</evidence>
<evidence type="ECO:0000313" key="1">
    <source>
        <dbReference type="EMBL" id="MXO54568.1"/>
    </source>
</evidence>
<evidence type="ECO:0000313" key="2">
    <source>
        <dbReference type="Proteomes" id="UP000430272"/>
    </source>
</evidence>
<name>A0A844YC75_9SPHN</name>
<reference evidence="1 2" key="1">
    <citation type="submission" date="2019-12" db="EMBL/GenBank/DDBJ databases">
        <title>Genomic-based taxomic classification of the family Erythrobacteraceae.</title>
        <authorList>
            <person name="Xu L."/>
        </authorList>
    </citation>
    <scope>NUCLEOTIDE SEQUENCE [LARGE SCALE GENOMIC DNA]</scope>
    <source>
        <strain evidence="1 2">JCM 17468</strain>
    </source>
</reference>
<dbReference type="RefSeq" id="WP_160661476.1">
    <property type="nucleotide sequence ID" value="NZ_BAABDV010000001.1"/>
</dbReference>
<proteinExistence type="predicted"/>
<gene>
    <name evidence="1" type="ORF">GRI47_11210</name>
</gene>
<keyword evidence="2" id="KW-1185">Reference proteome</keyword>
<dbReference type="AlphaFoldDB" id="A0A844YC75"/>
<sequence length="171" mass="18672">MAGKRSKTGAPRNWRDRFIAALGETSNISAAADAAQISLSWVYKTRREDAEFARRWFEALCEGYDNLEMQLLEHLRNGETAGSKAAKRKFDTAGALRCLTAHREAVAREKGRRTLAGEVTTIAAINAKIDALRAQRKAGDRAIAKARAEARKAAKALKAGSDRTEDRDGAA</sequence>
<dbReference type="OrthoDB" id="8480631at2"/>
<comment type="caution">
    <text evidence="1">The sequence shown here is derived from an EMBL/GenBank/DDBJ whole genome shotgun (WGS) entry which is preliminary data.</text>
</comment>
<organism evidence="1 2">
    <name type="scientific">Qipengyuania pelagi</name>
    <dbReference type="NCBI Taxonomy" id="994320"/>
    <lineage>
        <taxon>Bacteria</taxon>
        <taxon>Pseudomonadati</taxon>
        <taxon>Pseudomonadota</taxon>
        <taxon>Alphaproteobacteria</taxon>
        <taxon>Sphingomonadales</taxon>
        <taxon>Erythrobacteraceae</taxon>
        <taxon>Qipengyuania</taxon>
    </lineage>
</organism>
<dbReference type="Proteomes" id="UP000430272">
    <property type="component" value="Unassembled WGS sequence"/>
</dbReference>
<accession>A0A844YC75</accession>
<dbReference type="EMBL" id="WTYD01000002">
    <property type="protein sequence ID" value="MXO54568.1"/>
    <property type="molecule type" value="Genomic_DNA"/>
</dbReference>
<protein>
    <recommendedName>
        <fullName evidence="3">Terminase</fullName>
    </recommendedName>
</protein>